<evidence type="ECO:0000259" key="3">
    <source>
        <dbReference type="PROSITE" id="PS50113"/>
    </source>
</evidence>
<dbReference type="CDD" id="cd00130">
    <property type="entry name" value="PAS"/>
    <property type="match status" value="2"/>
</dbReference>
<feature type="domain" description="PAC" evidence="3">
    <location>
        <begin position="451"/>
        <end position="498"/>
    </location>
</feature>
<dbReference type="SUPFAM" id="SSF55785">
    <property type="entry name" value="PYP-like sensor domain (PAS domain)"/>
    <property type="match status" value="2"/>
</dbReference>
<dbReference type="AlphaFoldDB" id="A0A0P9H964"/>
<organism evidence="4 5">
    <name type="scientific">Kouleothrix aurantiaca</name>
    <dbReference type="NCBI Taxonomy" id="186479"/>
    <lineage>
        <taxon>Bacteria</taxon>
        <taxon>Bacillati</taxon>
        <taxon>Chloroflexota</taxon>
        <taxon>Chloroflexia</taxon>
        <taxon>Chloroflexales</taxon>
        <taxon>Roseiflexineae</taxon>
        <taxon>Roseiflexaceae</taxon>
        <taxon>Kouleothrix</taxon>
    </lineage>
</organism>
<dbReference type="Pfam" id="PF05227">
    <property type="entry name" value="CHASE3"/>
    <property type="match status" value="1"/>
</dbReference>
<dbReference type="PANTHER" id="PTHR44757">
    <property type="entry name" value="DIGUANYLATE CYCLASE DGCP"/>
    <property type="match status" value="1"/>
</dbReference>
<dbReference type="EMBL" id="LJCR01001301">
    <property type="protein sequence ID" value="KPV50609.1"/>
    <property type="molecule type" value="Genomic_DNA"/>
</dbReference>
<keyword evidence="1" id="KW-0812">Transmembrane</keyword>
<dbReference type="InterPro" id="IPR001610">
    <property type="entry name" value="PAC"/>
</dbReference>
<dbReference type="PROSITE" id="PS50112">
    <property type="entry name" value="PAS"/>
    <property type="match status" value="2"/>
</dbReference>
<keyword evidence="5" id="KW-1185">Reference proteome</keyword>
<feature type="non-terminal residue" evidence="4">
    <location>
        <position position="498"/>
    </location>
</feature>
<dbReference type="InterPro" id="IPR007891">
    <property type="entry name" value="CHASE3"/>
</dbReference>
<feature type="transmembrane region" description="Helical" evidence="1">
    <location>
        <begin position="185"/>
        <end position="204"/>
    </location>
</feature>
<dbReference type="Pfam" id="PF08447">
    <property type="entry name" value="PAS_3"/>
    <property type="match status" value="1"/>
</dbReference>
<dbReference type="SMART" id="SM00086">
    <property type="entry name" value="PAC"/>
    <property type="match status" value="2"/>
</dbReference>
<reference evidence="4 5" key="1">
    <citation type="submission" date="2015-09" db="EMBL/GenBank/DDBJ databases">
        <title>Draft genome sequence of Kouleothrix aurantiaca JCM 19913.</title>
        <authorList>
            <person name="Hemp J."/>
        </authorList>
    </citation>
    <scope>NUCLEOTIDE SEQUENCE [LARGE SCALE GENOMIC DNA]</scope>
    <source>
        <strain evidence="4 5">COM-B</strain>
    </source>
</reference>
<comment type="caution">
    <text evidence="4">The sequence shown here is derived from an EMBL/GenBank/DDBJ whole genome shotgun (WGS) entry which is preliminary data.</text>
</comment>
<dbReference type="Gene3D" id="3.30.450.20">
    <property type="entry name" value="PAS domain"/>
    <property type="match status" value="2"/>
</dbReference>
<evidence type="ECO:0000313" key="4">
    <source>
        <dbReference type="EMBL" id="KPV50609.1"/>
    </source>
</evidence>
<name>A0A0P9H964_9CHLR</name>
<feature type="domain" description="PAS" evidence="2">
    <location>
        <begin position="394"/>
        <end position="448"/>
    </location>
</feature>
<dbReference type="CDD" id="cd19410">
    <property type="entry name" value="HK9-like_sensor"/>
    <property type="match status" value="1"/>
</dbReference>
<evidence type="ECO:0000259" key="2">
    <source>
        <dbReference type="PROSITE" id="PS50112"/>
    </source>
</evidence>
<dbReference type="SMART" id="SM00091">
    <property type="entry name" value="PAS"/>
    <property type="match status" value="2"/>
</dbReference>
<dbReference type="InterPro" id="IPR013656">
    <property type="entry name" value="PAS_4"/>
</dbReference>
<evidence type="ECO:0000313" key="5">
    <source>
        <dbReference type="Proteomes" id="UP000050509"/>
    </source>
</evidence>
<dbReference type="NCBIfam" id="TIGR00229">
    <property type="entry name" value="sensory_box"/>
    <property type="match status" value="2"/>
</dbReference>
<accession>A0A0P9H964</accession>
<feature type="transmembrane region" description="Helical" evidence="1">
    <location>
        <begin position="15"/>
        <end position="35"/>
    </location>
</feature>
<dbReference type="InterPro" id="IPR000700">
    <property type="entry name" value="PAS-assoc_C"/>
</dbReference>
<proteinExistence type="predicted"/>
<dbReference type="InterPro" id="IPR013655">
    <property type="entry name" value="PAS_fold_3"/>
</dbReference>
<feature type="domain" description="PAS" evidence="2">
    <location>
        <begin position="233"/>
        <end position="306"/>
    </location>
</feature>
<evidence type="ECO:0008006" key="6">
    <source>
        <dbReference type="Google" id="ProtNLM"/>
    </source>
</evidence>
<dbReference type="InterPro" id="IPR035965">
    <property type="entry name" value="PAS-like_dom_sf"/>
</dbReference>
<evidence type="ECO:0000256" key="1">
    <source>
        <dbReference type="SAM" id="Phobius"/>
    </source>
</evidence>
<dbReference type="PROSITE" id="PS50113">
    <property type="entry name" value="PAC"/>
    <property type="match status" value="2"/>
</dbReference>
<keyword evidence="1" id="KW-0472">Membrane</keyword>
<dbReference type="InterPro" id="IPR052155">
    <property type="entry name" value="Biofilm_reg_signaling"/>
</dbReference>
<dbReference type="Proteomes" id="UP000050509">
    <property type="component" value="Unassembled WGS sequence"/>
</dbReference>
<gene>
    <name evidence="4" type="ORF">SE17_25915</name>
</gene>
<dbReference type="PANTHER" id="PTHR44757:SF4">
    <property type="entry name" value="DIGUANYLATE CYCLASE DGCE-RELATED"/>
    <property type="match status" value="1"/>
</dbReference>
<protein>
    <recommendedName>
        <fullName evidence="6">Histidine kinase</fullName>
    </recommendedName>
</protein>
<sequence>MTKPNIDQVEFRRTLNGAFALPLIALVLLAAVLLWQVNSLLNSTRLVEHSDSVLTDVTEAQSLLIDLETGVRGYLLTGDDDFLTPYTSANSAIDGVLQHLSTMVSDNPEQSARLEQLHPTYLKWRDYGNEVLALRRSSGDYLSVVRSRQGKNLMDQMRANLSAFISTEEELRNDRSAAAQQAARVVIWSSIGLALLVGVGLALLTRRQLSALARTYGQALTAEQARADELDEQRERLRVTLASIGDAVLVASPDGSLTFLNAVAENVTGWQHSDAAGQHLNTVFNIINEHTRAPAVNPFDRVVREGVVVGLANHTLLIRRDGTEVPIDDSAAPIKDRDGRVIGVVLVFRDISEQKHAEHARFELSREVEAQRTRLDNVIANVPGVVWEAWGQPDQTSQRIDFVSNYVETMLGYTTEEWLSTPNFWLTIVHPDDRAGAAARATETYRRGEPGVNRFRWLTRSGDVLWVESHSVVMVGEDGQPLGMRGVTLDISARMQAD</sequence>
<feature type="domain" description="PAC" evidence="3">
    <location>
        <begin position="311"/>
        <end position="363"/>
    </location>
</feature>
<dbReference type="Pfam" id="PF08448">
    <property type="entry name" value="PAS_4"/>
    <property type="match status" value="1"/>
</dbReference>
<dbReference type="InterPro" id="IPR000014">
    <property type="entry name" value="PAS"/>
</dbReference>
<keyword evidence="1" id="KW-1133">Transmembrane helix</keyword>